<name>A0AA39X4W1_9PEZI</name>
<dbReference type="Proteomes" id="UP001175000">
    <property type="component" value="Unassembled WGS sequence"/>
</dbReference>
<comment type="caution">
    <text evidence="2">The sequence shown here is derived from an EMBL/GenBank/DDBJ whole genome shotgun (WGS) entry which is preliminary data.</text>
</comment>
<evidence type="ECO:0000256" key="1">
    <source>
        <dbReference type="SAM" id="MobiDB-lite"/>
    </source>
</evidence>
<sequence length="407" mass="46110">MAPPPRPLDTSLRGGGRAARSNTTAEEIQRRLTYSSTHSLHGQSRLSQGDGHGSGAQFTIDDDIYNSDWSSYGDVPNLIDDWDREVTLIDGSDQWNARQIRVHQLIYMRGIHPMIPSTWKMSYKMWGIGQLQLEHVFAPVNSDKRVVISSLSPSGEVAAAKALESLFYLSQKIMDYENQLAFDKMEPLVVKTIQSYIRWALKDAGIDTKLFPPMFFVQAYPINSPDFRMDWSDDGDEQVSRKNRNTRSPKDKEVVADDDTRMELDEATDSDDEGTSDDEDTRKFTQWLDRSLHAKLRSLGERWREFLASDPRRNMRGDEIEVEPPTLFGFAVVQHAVIIASHDTGSSDNPVIALEKISLNDRGLWLWNALSLAIPINVGKMQAAEVNSIFREEFGLTDRDSIDDPDL</sequence>
<dbReference type="AlphaFoldDB" id="A0AA39X4W1"/>
<organism evidence="2 3">
    <name type="scientific">Immersiella caudata</name>
    <dbReference type="NCBI Taxonomy" id="314043"/>
    <lineage>
        <taxon>Eukaryota</taxon>
        <taxon>Fungi</taxon>
        <taxon>Dikarya</taxon>
        <taxon>Ascomycota</taxon>
        <taxon>Pezizomycotina</taxon>
        <taxon>Sordariomycetes</taxon>
        <taxon>Sordariomycetidae</taxon>
        <taxon>Sordariales</taxon>
        <taxon>Lasiosphaeriaceae</taxon>
        <taxon>Immersiella</taxon>
    </lineage>
</organism>
<evidence type="ECO:0000313" key="2">
    <source>
        <dbReference type="EMBL" id="KAK0627250.1"/>
    </source>
</evidence>
<accession>A0AA39X4W1</accession>
<reference evidence="2" key="1">
    <citation type="submission" date="2023-06" db="EMBL/GenBank/DDBJ databases">
        <title>Genome-scale phylogeny and comparative genomics of the fungal order Sordariales.</title>
        <authorList>
            <consortium name="Lawrence Berkeley National Laboratory"/>
            <person name="Hensen N."/>
            <person name="Bonometti L."/>
            <person name="Westerberg I."/>
            <person name="Brannstrom I.O."/>
            <person name="Guillou S."/>
            <person name="Cros-Aarteil S."/>
            <person name="Calhoun S."/>
            <person name="Haridas S."/>
            <person name="Kuo A."/>
            <person name="Mondo S."/>
            <person name="Pangilinan J."/>
            <person name="Riley R."/>
            <person name="Labutti K."/>
            <person name="Andreopoulos B."/>
            <person name="Lipzen A."/>
            <person name="Chen C."/>
            <person name="Yanf M."/>
            <person name="Daum C."/>
            <person name="Ng V."/>
            <person name="Clum A."/>
            <person name="Steindorff A."/>
            <person name="Ohm R."/>
            <person name="Martin F."/>
            <person name="Silar P."/>
            <person name="Natvig D."/>
            <person name="Lalanne C."/>
            <person name="Gautier V."/>
            <person name="Ament-Velasquez S.L."/>
            <person name="Kruys A."/>
            <person name="Hutchinson M.I."/>
            <person name="Powell A.J."/>
            <person name="Barry K."/>
            <person name="Miller A.N."/>
            <person name="Grigoriev I.V."/>
            <person name="Debuchy R."/>
            <person name="Gladieux P."/>
            <person name="Thoren M.H."/>
            <person name="Johannesson H."/>
        </authorList>
    </citation>
    <scope>NUCLEOTIDE SEQUENCE</scope>
    <source>
        <strain evidence="2">CBS 606.72</strain>
    </source>
</reference>
<feature type="compositionally biased region" description="Acidic residues" evidence="1">
    <location>
        <begin position="265"/>
        <end position="279"/>
    </location>
</feature>
<protein>
    <submittedName>
        <fullName evidence="2">Uncharacterized protein</fullName>
    </submittedName>
</protein>
<feature type="region of interest" description="Disordered" evidence="1">
    <location>
        <begin position="231"/>
        <end position="280"/>
    </location>
</feature>
<keyword evidence="3" id="KW-1185">Reference proteome</keyword>
<evidence type="ECO:0000313" key="3">
    <source>
        <dbReference type="Proteomes" id="UP001175000"/>
    </source>
</evidence>
<gene>
    <name evidence="2" type="ORF">B0T14DRAFT_421694</name>
</gene>
<feature type="region of interest" description="Disordered" evidence="1">
    <location>
        <begin position="1"/>
        <end position="25"/>
    </location>
</feature>
<proteinExistence type="predicted"/>
<dbReference type="EMBL" id="JAULSU010000002">
    <property type="protein sequence ID" value="KAK0627250.1"/>
    <property type="molecule type" value="Genomic_DNA"/>
</dbReference>
<feature type="compositionally biased region" description="Basic and acidic residues" evidence="1">
    <location>
        <begin position="248"/>
        <end position="264"/>
    </location>
</feature>